<comment type="caution">
    <text evidence="1">The sequence shown here is derived from an EMBL/GenBank/DDBJ whole genome shotgun (WGS) entry which is preliminary data.</text>
</comment>
<sequence>MGTLVIPLHTHLGSMRSARVVFANSHSLYCCAREGWQVLTHRKPQMSNCLQSSYLENHPNSREKCPGIATSHPTTRCAGGMDRVLKTPQMSSFNSLSLPRCFYSGWNCSQTSSALFTPWWGLCGSNSQF</sequence>
<evidence type="ECO:0000313" key="1">
    <source>
        <dbReference type="EMBL" id="KAF6456838.1"/>
    </source>
</evidence>
<evidence type="ECO:0000313" key="2">
    <source>
        <dbReference type="Proteomes" id="UP000593571"/>
    </source>
</evidence>
<protein>
    <submittedName>
        <fullName evidence="1">Uncharacterized protein</fullName>
    </submittedName>
</protein>
<organism evidence="1 2">
    <name type="scientific">Rousettus aegyptiacus</name>
    <name type="common">Egyptian fruit bat</name>
    <name type="synonym">Pteropus aegyptiacus</name>
    <dbReference type="NCBI Taxonomy" id="9407"/>
    <lineage>
        <taxon>Eukaryota</taxon>
        <taxon>Metazoa</taxon>
        <taxon>Chordata</taxon>
        <taxon>Craniata</taxon>
        <taxon>Vertebrata</taxon>
        <taxon>Euteleostomi</taxon>
        <taxon>Mammalia</taxon>
        <taxon>Eutheria</taxon>
        <taxon>Laurasiatheria</taxon>
        <taxon>Chiroptera</taxon>
        <taxon>Yinpterochiroptera</taxon>
        <taxon>Pteropodoidea</taxon>
        <taxon>Pteropodidae</taxon>
        <taxon>Rousettinae</taxon>
        <taxon>Rousettus</taxon>
    </lineage>
</organism>
<reference evidence="1 2" key="1">
    <citation type="journal article" date="2020" name="Nature">
        <title>Six reference-quality genomes reveal evolution of bat adaptations.</title>
        <authorList>
            <person name="Jebb D."/>
            <person name="Huang Z."/>
            <person name="Pippel M."/>
            <person name="Hughes G.M."/>
            <person name="Lavrichenko K."/>
            <person name="Devanna P."/>
            <person name="Winkler S."/>
            <person name="Jermiin L.S."/>
            <person name="Skirmuntt E.C."/>
            <person name="Katzourakis A."/>
            <person name="Burkitt-Gray L."/>
            <person name="Ray D.A."/>
            <person name="Sullivan K.A.M."/>
            <person name="Roscito J.G."/>
            <person name="Kirilenko B.M."/>
            <person name="Davalos L.M."/>
            <person name="Corthals A.P."/>
            <person name="Power M.L."/>
            <person name="Jones G."/>
            <person name="Ransome R.D."/>
            <person name="Dechmann D.K.N."/>
            <person name="Locatelli A.G."/>
            <person name="Puechmaille S.J."/>
            <person name="Fedrigo O."/>
            <person name="Jarvis E.D."/>
            <person name="Hiller M."/>
            <person name="Vernes S.C."/>
            <person name="Myers E.W."/>
            <person name="Teeling E.C."/>
        </authorList>
    </citation>
    <scope>NUCLEOTIDE SEQUENCE [LARGE SCALE GENOMIC DNA]</scope>
    <source>
        <strain evidence="1">MRouAeg1</strain>
        <tissue evidence="1">Muscle</tissue>
    </source>
</reference>
<gene>
    <name evidence="1" type="ORF">HJG63_011486</name>
</gene>
<keyword evidence="2" id="KW-1185">Reference proteome</keyword>
<name>A0A7J8GAH2_ROUAE</name>
<proteinExistence type="predicted"/>
<accession>A0A7J8GAH2</accession>
<dbReference type="EMBL" id="JACASE010000006">
    <property type="protein sequence ID" value="KAF6456838.1"/>
    <property type="molecule type" value="Genomic_DNA"/>
</dbReference>
<dbReference type="Proteomes" id="UP000593571">
    <property type="component" value="Unassembled WGS sequence"/>
</dbReference>
<dbReference type="AlphaFoldDB" id="A0A7J8GAH2"/>